<accession>A0A369W0C5</accession>
<dbReference type="Pfam" id="PF07470">
    <property type="entry name" value="Glyco_hydro_88"/>
    <property type="match status" value="1"/>
</dbReference>
<dbReference type="Gene3D" id="1.50.10.10">
    <property type="match status" value="1"/>
</dbReference>
<protein>
    <submittedName>
        <fullName evidence="2">Glycoside hydrolase family 88 protein</fullName>
    </submittedName>
</protein>
<sequence length="435" mass="47942">MNREPMRDTDDKVALLKPAYPMPYGRPTDVSVKAVLDRVLAYIDRETQVGLTGATGERLKIDGKLPRGAHFLPGFRLNSYEWGVTYSGALLAGEVTGDKRFTQYAADRLNFVNAVAANYRAQGVPARETPVRDMLNPDKLDDAGAMAAAMIKAERAKLLDKRARPQIDLYLNWVANKQFRLADGTLARTSPYPNTLWLDDLYMSVPALAQMGALTGERRYFDDAVRQVLQFSQRMFVPEKKLYQHGWVQEMSPHPALYWARPDGWAIMAIVELLEVLPADHPGRAAVLAQLGAVAEGLAKVQSDTGLWHQLLDRPDTYLETSASAIYAFALARAVNRGWLDPRAYAPVALLAWNGVTTKVNAAGEVEDVVVGTGMGFDPAFYAYRPRHVAASHGYGPVLLAGAEVIALLRKTKVERPPLVMGYNWRPAAPAKAAP</sequence>
<dbReference type="PANTHER" id="PTHR33886">
    <property type="entry name" value="UNSATURATED RHAMNOGALACTURONAN HYDROLASE (EUROFUNG)"/>
    <property type="match status" value="1"/>
</dbReference>
<gene>
    <name evidence="2" type="ORF">DVW87_06850</name>
</gene>
<dbReference type="GO" id="GO:0005975">
    <property type="term" value="P:carbohydrate metabolic process"/>
    <property type="evidence" value="ECO:0007669"/>
    <property type="project" value="InterPro"/>
</dbReference>
<keyword evidence="3" id="KW-1185">Reference proteome</keyword>
<dbReference type="PANTHER" id="PTHR33886:SF8">
    <property type="entry name" value="UNSATURATED RHAMNOGALACTURONAN HYDROLASE (EUROFUNG)"/>
    <property type="match status" value="1"/>
</dbReference>
<dbReference type="OrthoDB" id="258246at2"/>
<dbReference type="GO" id="GO:0016787">
    <property type="term" value="F:hydrolase activity"/>
    <property type="evidence" value="ECO:0007669"/>
    <property type="project" value="UniProtKB-KW"/>
</dbReference>
<evidence type="ECO:0000313" key="2">
    <source>
        <dbReference type="EMBL" id="RDE07335.1"/>
    </source>
</evidence>
<dbReference type="AlphaFoldDB" id="A0A369W0C5"/>
<organism evidence="2 3">
    <name type="scientific">Sphingomonas aracearum</name>
    <dbReference type="NCBI Taxonomy" id="2283317"/>
    <lineage>
        <taxon>Bacteria</taxon>
        <taxon>Pseudomonadati</taxon>
        <taxon>Pseudomonadota</taxon>
        <taxon>Alphaproteobacteria</taxon>
        <taxon>Sphingomonadales</taxon>
        <taxon>Sphingomonadaceae</taxon>
        <taxon>Sphingomonas</taxon>
    </lineage>
</organism>
<dbReference type="Proteomes" id="UP000253918">
    <property type="component" value="Unassembled WGS sequence"/>
</dbReference>
<name>A0A369W0C5_9SPHN</name>
<dbReference type="InterPro" id="IPR010905">
    <property type="entry name" value="Glyco_hydro_88"/>
</dbReference>
<dbReference type="EMBL" id="QQNB01000001">
    <property type="protein sequence ID" value="RDE07335.1"/>
    <property type="molecule type" value="Genomic_DNA"/>
</dbReference>
<keyword evidence="1 2" id="KW-0378">Hydrolase</keyword>
<dbReference type="SUPFAM" id="SSF48208">
    <property type="entry name" value="Six-hairpin glycosidases"/>
    <property type="match status" value="1"/>
</dbReference>
<reference evidence="2 3" key="1">
    <citation type="submission" date="2018-07" db="EMBL/GenBank/DDBJ databases">
        <title>a novel species of Sphingomonas isolated from the rhizosphere soil of Araceae plant.</title>
        <authorList>
            <person name="Zhiyong W."/>
            <person name="Qinglan Z."/>
            <person name="Zhiwei F."/>
            <person name="Ding X."/>
            <person name="Gejiao W."/>
            <person name="Shixue Z."/>
        </authorList>
    </citation>
    <scope>NUCLEOTIDE SEQUENCE [LARGE SCALE GENOMIC DNA]</scope>
    <source>
        <strain evidence="2 3">WZY 27</strain>
    </source>
</reference>
<evidence type="ECO:0000256" key="1">
    <source>
        <dbReference type="ARBA" id="ARBA00022801"/>
    </source>
</evidence>
<dbReference type="InterPro" id="IPR012341">
    <property type="entry name" value="6hp_glycosidase-like_sf"/>
</dbReference>
<evidence type="ECO:0000313" key="3">
    <source>
        <dbReference type="Proteomes" id="UP000253918"/>
    </source>
</evidence>
<dbReference type="InterPro" id="IPR052043">
    <property type="entry name" value="PolySaccharide_Degr_Enz"/>
</dbReference>
<comment type="caution">
    <text evidence="2">The sequence shown here is derived from an EMBL/GenBank/DDBJ whole genome shotgun (WGS) entry which is preliminary data.</text>
</comment>
<proteinExistence type="predicted"/>
<dbReference type="InterPro" id="IPR008928">
    <property type="entry name" value="6-hairpin_glycosidase_sf"/>
</dbReference>